<gene>
    <name evidence="1" type="ORF">SCARUB_01866</name>
</gene>
<dbReference type="EMBL" id="MAYW01000041">
    <property type="protein sequence ID" value="ODS32989.1"/>
    <property type="molecule type" value="Genomic_DNA"/>
</dbReference>
<protein>
    <recommendedName>
        <fullName evidence="3">Lipoprotein</fullName>
    </recommendedName>
</protein>
<sequence length="160" mass="18006">MKCKSRYCVPLLLSILIAGCTTISLKDAKKIAISNNAPILITELRTGYPNSAAGVNLYVNFINLSQKAIKYADITVVAINRVGDPVYGQIRRRRTRTVQCMGPVNPDTQWHSVFNSTWFENIWYSRNINSLKLETVNITYMDGTTEEISESARLDVMIAK</sequence>
<reference evidence="1 2" key="1">
    <citation type="submission" date="2016-07" db="EMBL/GenBank/DDBJ databases">
        <title>Draft genome of Scalindua rubra, obtained from a brine-seawater interface in the Red Sea, sheds light on salt adaptation in anammox bacteria.</title>
        <authorList>
            <person name="Speth D.R."/>
            <person name="Lagkouvardos I."/>
            <person name="Wang Y."/>
            <person name="Qian P.-Y."/>
            <person name="Dutilh B.E."/>
            <person name="Jetten M.S."/>
        </authorList>
    </citation>
    <scope>NUCLEOTIDE SEQUENCE [LARGE SCALE GENOMIC DNA]</scope>
    <source>
        <strain evidence="1">BSI-1</strain>
    </source>
</reference>
<comment type="caution">
    <text evidence="1">The sequence shown here is derived from an EMBL/GenBank/DDBJ whole genome shotgun (WGS) entry which is preliminary data.</text>
</comment>
<accession>A0A1E3XBL1</accession>
<evidence type="ECO:0008006" key="3">
    <source>
        <dbReference type="Google" id="ProtNLM"/>
    </source>
</evidence>
<proteinExistence type="predicted"/>
<dbReference type="PROSITE" id="PS51257">
    <property type="entry name" value="PROKAR_LIPOPROTEIN"/>
    <property type="match status" value="1"/>
</dbReference>
<evidence type="ECO:0000313" key="2">
    <source>
        <dbReference type="Proteomes" id="UP000094056"/>
    </source>
</evidence>
<evidence type="ECO:0000313" key="1">
    <source>
        <dbReference type="EMBL" id="ODS32989.1"/>
    </source>
</evidence>
<name>A0A1E3XBL1_9BACT</name>
<organism evidence="1 2">
    <name type="scientific">Candidatus Scalindua rubra</name>
    <dbReference type="NCBI Taxonomy" id="1872076"/>
    <lineage>
        <taxon>Bacteria</taxon>
        <taxon>Pseudomonadati</taxon>
        <taxon>Planctomycetota</taxon>
        <taxon>Candidatus Brocadiia</taxon>
        <taxon>Candidatus Brocadiales</taxon>
        <taxon>Candidatus Scalinduaceae</taxon>
        <taxon>Candidatus Scalindua</taxon>
    </lineage>
</organism>
<dbReference type="AlphaFoldDB" id="A0A1E3XBL1"/>
<dbReference type="Proteomes" id="UP000094056">
    <property type="component" value="Unassembled WGS sequence"/>
</dbReference>